<evidence type="ECO:0000256" key="4">
    <source>
        <dbReference type="ARBA" id="ARBA00022692"/>
    </source>
</evidence>
<feature type="transmembrane region" description="Helical" evidence="7">
    <location>
        <begin position="136"/>
        <end position="158"/>
    </location>
</feature>
<evidence type="ECO:0000256" key="5">
    <source>
        <dbReference type="ARBA" id="ARBA00022989"/>
    </source>
</evidence>
<dbReference type="EMBL" id="JAMBPX010000001">
    <property type="protein sequence ID" value="MDG0858026.1"/>
    <property type="molecule type" value="Genomic_DNA"/>
</dbReference>
<evidence type="ECO:0000256" key="7">
    <source>
        <dbReference type="SAM" id="Phobius"/>
    </source>
</evidence>
<keyword evidence="3" id="KW-0997">Cell inner membrane</keyword>
<feature type="transmembrane region" description="Helical" evidence="7">
    <location>
        <begin position="355"/>
        <end position="380"/>
    </location>
</feature>
<evidence type="ECO:0000313" key="10">
    <source>
        <dbReference type="Proteomes" id="UP001152302"/>
    </source>
</evidence>
<dbReference type="GO" id="GO:0005886">
    <property type="term" value="C:plasma membrane"/>
    <property type="evidence" value="ECO:0007669"/>
    <property type="project" value="UniProtKB-SubCell"/>
</dbReference>
<accession>A0A9X4R0F3</accession>
<keyword evidence="2" id="KW-1003">Cell membrane</keyword>
<name>A0A9X4R0F3_9STAP</name>
<evidence type="ECO:0000256" key="2">
    <source>
        <dbReference type="ARBA" id="ARBA00022475"/>
    </source>
</evidence>
<feature type="transmembrane region" description="Helical" evidence="7">
    <location>
        <begin position="104"/>
        <end position="124"/>
    </location>
</feature>
<feature type="transmembrane region" description="Helical" evidence="7">
    <location>
        <begin position="241"/>
        <end position="259"/>
    </location>
</feature>
<dbReference type="PANTHER" id="PTHR33362">
    <property type="entry name" value="SIALIC ACID TRAP TRANSPORTER PERMEASE PROTEIN SIAT-RELATED"/>
    <property type="match status" value="1"/>
</dbReference>
<comment type="caution">
    <text evidence="9">The sequence shown here is derived from an EMBL/GenBank/DDBJ whole genome shotgun (WGS) entry which is preliminary data.</text>
</comment>
<evidence type="ECO:0000259" key="8">
    <source>
        <dbReference type="Pfam" id="PF06808"/>
    </source>
</evidence>
<comment type="subcellular location">
    <subcellularLocation>
        <location evidence="1">Cell inner membrane</location>
        <topology evidence="1">Multi-pass membrane protein</topology>
    </subcellularLocation>
</comment>
<protein>
    <submittedName>
        <fullName evidence="9">TRAP transporter large permease</fullName>
    </submittedName>
</protein>
<feature type="transmembrane region" description="Helical" evidence="7">
    <location>
        <begin position="304"/>
        <end position="325"/>
    </location>
</feature>
<proteinExistence type="predicted"/>
<dbReference type="PANTHER" id="PTHR33362:SF2">
    <property type="entry name" value="TRAP TRANSPORTER LARGE PERMEASE PROTEIN"/>
    <property type="match status" value="1"/>
</dbReference>
<dbReference type="AlphaFoldDB" id="A0A9X4R0F3"/>
<feature type="transmembrane region" description="Helical" evidence="7">
    <location>
        <begin position="211"/>
        <end position="235"/>
    </location>
</feature>
<dbReference type="Proteomes" id="UP001152302">
    <property type="component" value="Unassembled WGS sequence"/>
</dbReference>
<organism evidence="9 10">
    <name type="scientific">Staphylococcus equorum</name>
    <dbReference type="NCBI Taxonomy" id="246432"/>
    <lineage>
        <taxon>Bacteria</taxon>
        <taxon>Bacillati</taxon>
        <taxon>Bacillota</taxon>
        <taxon>Bacilli</taxon>
        <taxon>Bacillales</taxon>
        <taxon>Staphylococcaceae</taxon>
        <taxon>Staphylococcus</taxon>
    </lineage>
</organism>
<dbReference type="PIRSF" id="PIRSF006066">
    <property type="entry name" value="HI0050"/>
    <property type="match status" value="1"/>
</dbReference>
<dbReference type="Pfam" id="PF06808">
    <property type="entry name" value="DctM"/>
    <property type="match status" value="1"/>
</dbReference>
<dbReference type="InterPro" id="IPR010656">
    <property type="entry name" value="DctM"/>
</dbReference>
<dbReference type="NCBIfam" id="TIGR00786">
    <property type="entry name" value="dctM"/>
    <property type="match status" value="1"/>
</dbReference>
<feature type="transmembrane region" description="Helical" evidence="7">
    <location>
        <begin position="271"/>
        <end position="292"/>
    </location>
</feature>
<evidence type="ECO:0000256" key="3">
    <source>
        <dbReference type="ARBA" id="ARBA00022519"/>
    </source>
</evidence>
<feature type="domain" description="TRAP C4-dicarboxylate transport system permease DctM subunit" evidence="8">
    <location>
        <begin position="6"/>
        <end position="416"/>
    </location>
</feature>
<evidence type="ECO:0000256" key="1">
    <source>
        <dbReference type="ARBA" id="ARBA00004429"/>
    </source>
</evidence>
<feature type="transmembrane region" description="Helical" evidence="7">
    <location>
        <begin position="46"/>
        <end position="68"/>
    </location>
</feature>
<dbReference type="GO" id="GO:0022857">
    <property type="term" value="F:transmembrane transporter activity"/>
    <property type="evidence" value="ECO:0007669"/>
    <property type="project" value="TreeGrafter"/>
</dbReference>
<keyword evidence="5 7" id="KW-1133">Transmembrane helix</keyword>
<keyword evidence="4 7" id="KW-0812">Transmembrane</keyword>
<keyword evidence="6 7" id="KW-0472">Membrane</keyword>
<feature type="transmembrane region" description="Helical" evidence="7">
    <location>
        <begin position="332"/>
        <end position="349"/>
    </location>
</feature>
<dbReference type="RefSeq" id="WP_277580247.1">
    <property type="nucleotide sequence ID" value="NZ_JAMBPV010000001.1"/>
</dbReference>
<evidence type="ECO:0000256" key="6">
    <source>
        <dbReference type="ARBA" id="ARBA00023136"/>
    </source>
</evidence>
<gene>
    <name evidence="9" type="ORF">M4L21_01710</name>
</gene>
<feature type="transmembrane region" description="Helical" evidence="7">
    <location>
        <begin position="170"/>
        <end position="190"/>
    </location>
</feature>
<sequence length="425" mass="45540">MILLLIILLFILIIIRMPIAFSLMTVSIIGIGWTGVEFLEIIPRKMYFGINNFSLLAIPLFVLAGEIMSKGGMSKRIVEFSKLLIGPLPGGLAMVVIISSVFFAALTGTAIAAAAAIGGMLLPLMKKEGYDEGFSASLVASAATVGPIIPPSIIFILFGVMANQSISDLFIGGVVPGILMGIGLMIYSYFVGKKEGYKSMDSFPPLKDILLGFKDAILALLMPAIIIGGIVSGLFTATESGVIAVLYAIIISSVVYRELNFKKLYEALISSTKTSVGIIFLIGSAAIFIWFVSFNNVPEQLQSMLGVFADNPILLLLVINIVLLIAGTFIDTISAVTIFTPIFLPLILATDIDPIHFGVVMAVNLSIGMITPPVGVCLFVVSSISKVHIKKIIKSVTPQLAILIVILIIVTYMPWLITYPVSLFK</sequence>
<reference evidence="9" key="1">
    <citation type="submission" date="2022-05" db="EMBL/GenBank/DDBJ databases">
        <title>Comparative genomics of Staphylococcus equorum isolates.</title>
        <authorList>
            <person name="Luelf R.H."/>
        </authorList>
    </citation>
    <scope>NUCLEOTIDE SEQUENCE</scope>
    <source>
        <strain evidence="9">TMW 2.2343</strain>
    </source>
</reference>
<feature type="transmembrane region" description="Helical" evidence="7">
    <location>
        <begin position="400"/>
        <end position="417"/>
    </location>
</feature>
<dbReference type="InterPro" id="IPR004681">
    <property type="entry name" value="TRAP_DctM"/>
</dbReference>
<evidence type="ECO:0000313" key="9">
    <source>
        <dbReference type="EMBL" id="MDG0858026.1"/>
    </source>
</evidence>
<feature type="transmembrane region" description="Helical" evidence="7">
    <location>
        <begin position="80"/>
        <end position="98"/>
    </location>
</feature>